<dbReference type="InterPro" id="IPR036390">
    <property type="entry name" value="WH_DNA-bd_sf"/>
</dbReference>
<keyword evidence="3 6" id="KW-0238">DNA-binding</keyword>
<dbReference type="CDD" id="cd08419">
    <property type="entry name" value="PBP2_CbbR_RubisCO_like"/>
    <property type="match status" value="1"/>
</dbReference>
<evidence type="ECO:0000256" key="4">
    <source>
        <dbReference type="ARBA" id="ARBA00023163"/>
    </source>
</evidence>
<gene>
    <name evidence="6" type="ORF">SAMN05421644_11218</name>
</gene>
<dbReference type="PROSITE" id="PS50931">
    <property type="entry name" value="HTH_LYSR"/>
    <property type="match status" value="1"/>
</dbReference>
<dbReference type="EMBL" id="FNOW01000012">
    <property type="protein sequence ID" value="SDX75678.1"/>
    <property type="molecule type" value="Genomic_DNA"/>
</dbReference>
<evidence type="ECO:0000256" key="2">
    <source>
        <dbReference type="ARBA" id="ARBA00023015"/>
    </source>
</evidence>
<evidence type="ECO:0000259" key="5">
    <source>
        <dbReference type="PROSITE" id="PS50931"/>
    </source>
</evidence>
<dbReference type="Pfam" id="PF00126">
    <property type="entry name" value="HTH_1"/>
    <property type="match status" value="1"/>
</dbReference>
<accession>A0A1H3EBP4</accession>
<dbReference type="Gene3D" id="1.10.10.10">
    <property type="entry name" value="Winged helix-like DNA-binding domain superfamily/Winged helix DNA-binding domain"/>
    <property type="match status" value="1"/>
</dbReference>
<dbReference type="InterPro" id="IPR036388">
    <property type="entry name" value="WH-like_DNA-bd_sf"/>
</dbReference>
<dbReference type="AlphaFoldDB" id="A0A1H3EBP4"/>
<protein>
    <submittedName>
        <fullName evidence="6">DNA-binding transcriptional regulator, LysR family</fullName>
    </submittedName>
</protein>
<dbReference type="SUPFAM" id="SSF46785">
    <property type="entry name" value="Winged helix' DNA-binding domain"/>
    <property type="match status" value="1"/>
</dbReference>
<dbReference type="PANTHER" id="PTHR30126:SF5">
    <property type="entry name" value="HTH-TYPE TRANSCRIPTIONAL ACTIVATOR CMPR"/>
    <property type="match status" value="1"/>
</dbReference>
<dbReference type="Gene3D" id="3.40.190.290">
    <property type="match status" value="1"/>
</dbReference>
<dbReference type="GO" id="GO:0000976">
    <property type="term" value="F:transcription cis-regulatory region binding"/>
    <property type="evidence" value="ECO:0007669"/>
    <property type="project" value="TreeGrafter"/>
</dbReference>
<evidence type="ECO:0000313" key="7">
    <source>
        <dbReference type="Proteomes" id="UP000198672"/>
    </source>
</evidence>
<keyword evidence="4" id="KW-0804">Transcription</keyword>
<dbReference type="InterPro" id="IPR000847">
    <property type="entry name" value="LysR_HTH_N"/>
</dbReference>
<proteinExistence type="inferred from homology"/>
<keyword evidence="7" id="KW-1185">Reference proteome</keyword>
<name>A0A1H3EBP4_ALLWA</name>
<evidence type="ECO:0000313" key="6">
    <source>
        <dbReference type="EMBL" id="SDX75678.1"/>
    </source>
</evidence>
<dbReference type="InterPro" id="IPR005119">
    <property type="entry name" value="LysR_subst-bd"/>
</dbReference>
<dbReference type="FunFam" id="1.10.10.10:FF:000001">
    <property type="entry name" value="LysR family transcriptional regulator"/>
    <property type="match status" value="1"/>
</dbReference>
<dbReference type="Proteomes" id="UP000198672">
    <property type="component" value="Unassembled WGS sequence"/>
</dbReference>
<dbReference type="GO" id="GO:0003700">
    <property type="term" value="F:DNA-binding transcription factor activity"/>
    <property type="evidence" value="ECO:0007669"/>
    <property type="project" value="InterPro"/>
</dbReference>
<dbReference type="SUPFAM" id="SSF53850">
    <property type="entry name" value="Periplasmic binding protein-like II"/>
    <property type="match status" value="1"/>
</dbReference>
<dbReference type="PANTHER" id="PTHR30126">
    <property type="entry name" value="HTH-TYPE TRANSCRIPTIONAL REGULATOR"/>
    <property type="match status" value="1"/>
</dbReference>
<dbReference type="STRING" id="61595.SAMN05421644_11218"/>
<feature type="domain" description="HTH lysR-type" evidence="5">
    <location>
        <begin position="4"/>
        <end position="61"/>
    </location>
</feature>
<reference evidence="7" key="1">
    <citation type="submission" date="2016-10" db="EMBL/GenBank/DDBJ databases">
        <authorList>
            <person name="Varghese N."/>
            <person name="Submissions S."/>
        </authorList>
    </citation>
    <scope>NUCLEOTIDE SEQUENCE [LARGE SCALE GENOMIC DNA]</scope>
    <source>
        <strain evidence="7">DSM 173</strain>
    </source>
</reference>
<evidence type="ECO:0000256" key="1">
    <source>
        <dbReference type="ARBA" id="ARBA00009437"/>
    </source>
</evidence>
<keyword evidence="2" id="KW-0805">Transcription regulation</keyword>
<comment type="similarity">
    <text evidence="1">Belongs to the LysR transcriptional regulatory family.</text>
</comment>
<dbReference type="PRINTS" id="PR00039">
    <property type="entry name" value="HTHLYSR"/>
</dbReference>
<dbReference type="Pfam" id="PF03466">
    <property type="entry name" value="LysR_substrate"/>
    <property type="match status" value="1"/>
</dbReference>
<evidence type="ECO:0000256" key="3">
    <source>
        <dbReference type="ARBA" id="ARBA00023125"/>
    </source>
</evidence>
<sequence length="307" mass="34501">MLHLSLRQLRVFEAVARHNSYTRAAAELHLSQPAASMQVRQLEDEIGLPLFERLGKQVVLTEAGREVFQSSRLINQSLREMQEVLESLKGVSRGSLRIAVASTVNYFAPRLLAIFQQRHPKIGLRLDVTNRESLVQMLDSNSVDLVLMGVPPRNVEVESEAFMDNPLVIIAPPDHPLAGERTIPLARLAEETFVMREEGSGTRQAMERFFSERGQTIRHGMQMTRNEAVKQAVRSGLGLSVVSLHTIELELETRRLVTLDVEGFPDRRQWYLVYRRGKRLSPAASAFRDFVLTEAAVIAAPANLDAV</sequence>
<organism evidence="6 7">
    <name type="scientific">Allochromatium warmingii</name>
    <name type="common">Chromatium warmingii</name>
    <dbReference type="NCBI Taxonomy" id="61595"/>
    <lineage>
        <taxon>Bacteria</taxon>
        <taxon>Pseudomonadati</taxon>
        <taxon>Pseudomonadota</taxon>
        <taxon>Gammaproteobacteria</taxon>
        <taxon>Chromatiales</taxon>
        <taxon>Chromatiaceae</taxon>
        <taxon>Allochromatium</taxon>
    </lineage>
</organism>